<keyword evidence="4" id="KW-1185">Reference proteome</keyword>
<feature type="domain" description="Rhodanese" evidence="2">
    <location>
        <begin position="49"/>
        <end position="144"/>
    </location>
</feature>
<keyword evidence="1" id="KW-0472">Membrane</keyword>
<dbReference type="Pfam" id="PF00581">
    <property type="entry name" value="Rhodanese"/>
    <property type="match status" value="1"/>
</dbReference>
<dbReference type="Gene3D" id="3.40.250.10">
    <property type="entry name" value="Rhodanese-like domain"/>
    <property type="match status" value="1"/>
</dbReference>
<dbReference type="EMBL" id="JAYGII010000005">
    <property type="protein sequence ID" value="MEA5444965.1"/>
    <property type="molecule type" value="Genomic_DNA"/>
</dbReference>
<keyword evidence="1" id="KW-0812">Transmembrane</keyword>
<evidence type="ECO:0000259" key="2">
    <source>
        <dbReference type="PROSITE" id="PS50206"/>
    </source>
</evidence>
<dbReference type="InterPro" id="IPR001763">
    <property type="entry name" value="Rhodanese-like_dom"/>
</dbReference>
<accession>A0AAP6JDL1</accession>
<keyword evidence="1" id="KW-1133">Transmembrane helix</keyword>
<feature type="transmembrane region" description="Helical" evidence="1">
    <location>
        <begin position="12"/>
        <end position="30"/>
    </location>
</feature>
<evidence type="ECO:0000256" key="1">
    <source>
        <dbReference type="SAM" id="Phobius"/>
    </source>
</evidence>
<evidence type="ECO:0000313" key="4">
    <source>
        <dbReference type="Proteomes" id="UP001302316"/>
    </source>
</evidence>
<sequence>MDRVLEFASHHPILVLALVSVFALFLFTEFRRLSRPYREVEPGQATRLINDGAVVVDVRQPDVFKRGHIAGAANYPADRFDAFEDELNKRLKQAKTQMVLLYCEMGMTSARTATQLAKKQAELDVVHLKGGITAWQRENLPLRKG</sequence>
<dbReference type="Proteomes" id="UP001302316">
    <property type="component" value="Unassembled WGS sequence"/>
</dbReference>
<dbReference type="InterPro" id="IPR050229">
    <property type="entry name" value="GlpE_sulfurtransferase"/>
</dbReference>
<dbReference type="SMART" id="SM00450">
    <property type="entry name" value="RHOD"/>
    <property type="match status" value="1"/>
</dbReference>
<organism evidence="3 4">
    <name type="scientific">Natronospira elongata</name>
    <dbReference type="NCBI Taxonomy" id="3110268"/>
    <lineage>
        <taxon>Bacteria</taxon>
        <taxon>Pseudomonadati</taxon>
        <taxon>Pseudomonadota</taxon>
        <taxon>Gammaproteobacteria</taxon>
        <taxon>Natronospirales</taxon>
        <taxon>Natronospiraceae</taxon>
        <taxon>Natronospira</taxon>
    </lineage>
</organism>
<gene>
    <name evidence="3" type="ORF">VCB98_03930</name>
</gene>
<reference evidence="3 4" key="1">
    <citation type="submission" date="2023-12" db="EMBL/GenBank/DDBJ databases">
        <title>Whole-genome sequencing of halo(alkali)philic microorganisms from hypersaline lakes.</title>
        <authorList>
            <person name="Sorokin D.Y."/>
            <person name="Merkel A.Y."/>
            <person name="Messina E."/>
            <person name="Yakimov M."/>
        </authorList>
    </citation>
    <scope>NUCLEOTIDE SEQUENCE [LARGE SCALE GENOMIC DNA]</scope>
    <source>
        <strain evidence="3 4">AB-CW1</strain>
    </source>
</reference>
<dbReference type="SUPFAM" id="SSF52821">
    <property type="entry name" value="Rhodanese/Cell cycle control phosphatase"/>
    <property type="match status" value="1"/>
</dbReference>
<comment type="caution">
    <text evidence="3">The sequence shown here is derived from an EMBL/GenBank/DDBJ whole genome shotgun (WGS) entry which is preliminary data.</text>
</comment>
<dbReference type="PANTHER" id="PTHR43031">
    <property type="entry name" value="FAD-DEPENDENT OXIDOREDUCTASE"/>
    <property type="match status" value="1"/>
</dbReference>
<dbReference type="RefSeq" id="WP_346050594.1">
    <property type="nucleotide sequence ID" value="NZ_JAYGII010000005.1"/>
</dbReference>
<dbReference type="InterPro" id="IPR036873">
    <property type="entry name" value="Rhodanese-like_dom_sf"/>
</dbReference>
<dbReference type="PANTHER" id="PTHR43031:SF18">
    <property type="entry name" value="RHODANESE-RELATED SULFURTRANSFERASES"/>
    <property type="match status" value="1"/>
</dbReference>
<dbReference type="CDD" id="cd00158">
    <property type="entry name" value="RHOD"/>
    <property type="match status" value="1"/>
</dbReference>
<dbReference type="PROSITE" id="PS50206">
    <property type="entry name" value="RHODANESE_3"/>
    <property type="match status" value="1"/>
</dbReference>
<evidence type="ECO:0000313" key="3">
    <source>
        <dbReference type="EMBL" id="MEA5444965.1"/>
    </source>
</evidence>
<dbReference type="AlphaFoldDB" id="A0AAP6JDL1"/>
<proteinExistence type="predicted"/>
<protein>
    <submittedName>
        <fullName evidence="3">Rhodanese-like domain-containing protein</fullName>
    </submittedName>
</protein>
<name>A0AAP6JDL1_9GAMM</name>